<accession>G7LFA1</accession>
<organism evidence="1 3">
    <name type="scientific">Medicago truncatula</name>
    <name type="common">Barrel medic</name>
    <name type="synonym">Medicago tribuloides</name>
    <dbReference type="NCBI Taxonomy" id="3880"/>
    <lineage>
        <taxon>Eukaryota</taxon>
        <taxon>Viridiplantae</taxon>
        <taxon>Streptophyta</taxon>
        <taxon>Embryophyta</taxon>
        <taxon>Tracheophyta</taxon>
        <taxon>Spermatophyta</taxon>
        <taxon>Magnoliopsida</taxon>
        <taxon>eudicotyledons</taxon>
        <taxon>Gunneridae</taxon>
        <taxon>Pentapetalae</taxon>
        <taxon>rosids</taxon>
        <taxon>fabids</taxon>
        <taxon>Fabales</taxon>
        <taxon>Fabaceae</taxon>
        <taxon>Papilionoideae</taxon>
        <taxon>50 kb inversion clade</taxon>
        <taxon>NPAAA clade</taxon>
        <taxon>Hologalegina</taxon>
        <taxon>IRL clade</taxon>
        <taxon>Trifolieae</taxon>
        <taxon>Medicago</taxon>
    </lineage>
</organism>
<reference evidence="2" key="3">
    <citation type="submission" date="2015-04" db="UniProtKB">
        <authorList>
            <consortium name="EnsemblPlants"/>
        </authorList>
    </citation>
    <scope>IDENTIFICATION</scope>
    <source>
        <strain evidence="2">cv. Jemalong A17</strain>
    </source>
</reference>
<protein>
    <submittedName>
        <fullName evidence="1 2">Uncharacterized protein</fullName>
    </submittedName>
</protein>
<dbReference type="EMBL" id="CM001224">
    <property type="protein sequence ID" value="AET02269.1"/>
    <property type="molecule type" value="Genomic_DNA"/>
</dbReference>
<evidence type="ECO:0000313" key="3">
    <source>
        <dbReference type="Proteomes" id="UP000002051"/>
    </source>
</evidence>
<evidence type="ECO:0000313" key="1">
    <source>
        <dbReference type="EMBL" id="AET02269.1"/>
    </source>
</evidence>
<evidence type="ECO:0000313" key="2">
    <source>
        <dbReference type="EnsemblPlants" id="AET02269"/>
    </source>
</evidence>
<proteinExistence type="predicted"/>
<name>G7LFA1_MEDTR</name>
<keyword evidence="3" id="KW-1185">Reference proteome</keyword>
<reference evidence="1 3" key="1">
    <citation type="journal article" date="2011" name="Nature">
        <title>The Medicago genome provides insight into the evolution of rhizobial symbioses.</title>
        <authorList>
            <person name="Young N.D."/>
            <person name="Debelle F."/>
            <person name="Oldroyd G.E."/>
            <person name="Geurts R."/>
            <person name="Cannon S.B."/>
            <person name="Udvardi M.K."/>
            <person name="Benedito V.A."/>
            <person name="Mayer K.F."/>
            <person name="Gouzy J."/>
            <person name="Schoof H."/>
            <person name="Van de Peer Y."/>
            <person name="Proost S."/>
            <person name="Cook D.R."/>
            <person name="Meyers B.C."/>
            <person name="Spannagl M."/>
            <person name="Cheung F."/>
            <person name="De Mita S."/>
            <person name="Krishnakumar V."/>
            <person name="Gundlach H."/>
            <person name="Zhou S."/>
            <person name="Mudge J."/>
            <person name="Bharti A.K."/>
            <person name="Murray J.D."/>
            <person name="Naoumkina M.A."/>
            <person name="Rosen B."/>
            <person name="Silverstein K.A."/>
            <person name="Tang H."/>
            <person name="Rombauts S."/>
            <person name="Zhao P.X."/>
            <person name="Zhou P."/>
            <person name="Barbe V."/>
            <person name="Bardou P."/>
            <person name="Bechner M."/>
            <person name="Bellec A."/>
            <person name="Berger A."/>
            <person name="Berges H."/>
            <person name="Bidwell S."/>
            <person name="Bisseling T."/>
            <person name="Choisne N."/>
            <person name="Couloux A."/>
            <person name="Denny R."/>
            <person name="Deshpande S."/>
            <person name="Dai X."/>
            <person name="Doyle J.J."/>
            <person name="Dudez A.M."/>
            <person name="Farmer A.D."/>
            <person name="Fouteau S."/>
            <person name="Franken C."/>
            <person name="Gibelin C."/>
            <person name="Gish J."/>
            <person name="Goldstein S."/>
            <person name="Gonzalez A.J."/>
            <person name="Green P.J."/>
            <person name="Hallab A."/>
            <person name="Hartog M."/>
            <person name="Hua A."/>
            <person name="Humphray S.J."/>
            <person name="Jeong D.H."/>
            <person name="Jing Y."/>
            <person name="Jocker A."/>
            <person name="Kenton S.M."/>
            <person name="Kim D.J."/>
            <person name="Klee K."/>
            <person name="Lai H."/>
            <person name="Lang C."/>
            <person name="Lin S."/>
            <person name="Macmil S.L."/>
            <person name="Magdelenat G."/>
            <person name="Matthews L."/>
            <person name="McCorrison J."/>
            <person name="Monaghan E.L."/>
            <person name="Mun J.H."/>
            <person name="Najar F.Z."/>
            <person name="Nicholson C."/>
            <person name="Noirot C."/>
            <person name="O'Bleness M."/>
            <person name="Paule C.R."/>
            <person name="Poulain J."/>
            <person name="Prion F."/>
            <person name="Qin B."/>
            <person name="Qu C."/>
            <person name="Retzel E.F."/>
            <person name="Riddle C."/>
            <person name="Sallet E."/>
            <person name="Samain S."/>
            <person name="Samson N."/>
            <person name="Sanders I."/>
            <person name="Saurat O."/>
            <person name="Scarpelli C."/>
            <person name="Schiex T."/>
            <person name="Segurens B."/>
            <person name="Severin A.J."/>
            <person name="Sherrier D.J."/>
            <person name="Shi R."/>
            <person name="Sims S."/>
            <person name="Singer S.R."/>
            <person name="Sinharoy S."/>
            <person name="Sterck L."/>
            <person name="Viollet A."/>
            <person name="Wang B.B."/>
            <person name="Wang K."/>
            <person name="Wang M."/>
            <person name="Wang X."/>
            <person name="Warfsmann J."/>
            <person name="Weissenbach J."/>
            <person name="White D.D."/>
            <person name="White J.D."/>
            <person name="Wiley G.B."/>
            <person name="Wincker P."/>
            <person name="Xing Y."/>
            <person name="Yang L."/>
            <person name="Yao Z."/>
            <person name="Ying F."/>
            <person name="Zhai J."/>
            <person name="Zhou L."/>
            <person name="Zuber A."/>
            <person name="Denarie J."/>
            <person name="Dixon R.A."/>
            <person name="May G.D."/>
            <person name="Schwartz D.C."/>
            <person name="Rogers J."/>
            <person name="Quetier F."/>
            <person name="Town C.D."/>
            <person name="Roe B.A."/>
        </authorList>
    </citation>
    <scope>NUCLEOTIDE SEQUENCE [LARGE SCALE GENOMIC DNA]</scope>
    <source>
        <strain evidence="1">A17</strain>
        <strain evidence="2 3">cv. Jemalong A17</strain>
    </source>
</reference>
<dbReference type="HOGENOM" id="CLU_2743894_0_0_1"/>
<dbReference type="Proteomes" id="UP000002051">
    <property type="component" value="Chromosome 8"/>
</dbReference>
<dbReference type="PaxDb" id="3880-AET02269"/>
<dbReference type="AlphaFoldDB" id="G7LFA1"/>
<reference evidence="1 3" key="2">
    <citation type="journal article" date="2014" name="BMC Genomics">
        <title>An improved genome release (version Mt4.0) for the model legume Medicago truncatula.</title>
        <authorList>
            <person name="Tang H."/>
            <person name="Krishnakumar V."/>
            <person name="Bidwell S."/>
            <person name="Rosen B."/>
            <person name="Chan A."/>
            <person name="Zhou S."/>
            <person name="Gentzbittel L."/>
            <person name="Childs K.L."/>
            <person name="Yandell M."/>
            <person name="Gundlach H."/>
            <person name="Mayer K.F."/>
            <person name="Schwartz D.C."/>
            <person name="Town C.D."/>
        </authorList>
    </citation>
    <scope>GENOME REANNOTATION</scope>
    <source>
        <strain evidence="2 3">cv. Jemalong A17</strain>
    </source>
</reference>
<gene>
    <name evidence="1" type="ordered locus">MTR_8g038360</name>
</gene>
<dbReference type="EnsemblPlants" id="AET02269">
    <property type="protein sequence ID" value="AET02269"/>
    <property type="gene ID" value="MTR_8g038360"/>
</dbReference>
<sequence>MAPLWKNGEQDFSNYHRHLVKGCPPWWSHKLQWHVYMTDFWPSAIKNTYRQSKCDLRKPKPQESNYKDTLS</sequence>